<reference evidence="5 6" key="1">
    <citation type="journal article" date="2016" name="Int. J. Syst. Evol. Microbiol.">
        <title>Pseudaminobacter manganicus sp. nov., isolated from sludge of a manganese mine.</title>
        <authorList>
            <person name="Li J."/>
            <person name="Huang J."/>
            <person name="Liao S."/>
            <person name="Wang G."/>
        </authorList>
    </citation>
    <scope>NUCLEOTIDE SEQUENCE [LARGE SCALE GENOMIC DNA]</scope>
    <source>
        <strain evidence="5 6">JH-7</strain>
    </source>
</reference>
<dbReference type="OrthoDB" id="9805575at2"/>
<dbReference type="RefSeq" id="WP_080920126.1">
    <property type="nucleotide sequence ID" value="NZ_MDET01000021.1"/>
</dbReference>
<keyword evidence="6" id="KW-1185">Reference proteome</keyword>
<dbReference type="InterPro" id="IPR011057">
    <property type="entry name" value="Mss4-like_sf"/>
</dbReference>
<dbReference type="PANTHER" id="PTHR28620">
    <property type="entry name" value="CENTROMERE PROTEIN V"/>
    <property type="match status" value="1"/>
</dbReference>
<dbReference type="EMBL" id="MDET01000021">
    <property type="protein sequence ID" value="OQM75036.1"/>
    <property type="molecule type" value="Genomic_DNA"/>
</dbReference>
<dbReference type="PANTHER" id="PTHR28620:SF1">
    <property type="entry name" value="CENP-V_GFA DOMAIN-CONTAINING PROTEIN"/>
    <property type="match status" value="1"/>
</dbReference>
<evidence type="ECO:0000313" key="5">
    <source>
        <dbReference type="EMBL" id="OQM75036.1"/>
    </source>
</evidence>
<gene>
    <name evidence="5" type="ORF">BFN67_20060</name>
</gene>
<proteinExistence type="inferred from homology"/>
<evidence type="ECO:0000259" key="4">
    <source>
        <dbReference type="PROSITE" id="PS51891"/>
    </source>
</evidence>
<dbReference type="GO" id="GO:0016846">
    <property type="term" value="F:carbon-sulfur lyase activity"/>
    <property type="evidence" value="ECO:0007669"/>
    <property type="project" value="InterPro"/>
</dbReference>
<dbReference type="InterPro" id="IPR052355">
    <property type="entry name" value="CENP-V-like"/>
</dbReference>
<sequence length="115" mass="12550">MKYEGGCHCGKVHFNVEIDLSNPITCNCSYCSKRGSILAFTPAENFALESGEADLAEYRFNTNTIQHLFCSNCGMESFARGSMPDSKAMVAVNVRCLDGVDPGALNPQPYDGRSR</sequence>
<evidence type="ECO:0000256" key="3">
    <source>
        <dbReference type="ARBA" id="ARBA00022833"/>
    </source>
</evidence>
<dbReference type="GO" id="GO:0046872">
    <property type="term" value="F:metal ion binding"/>
    <property type="evidence" value="ECO:0007669"/>
    <property type="project" value="UniProtKB-KW"/>
</dbReference>
<dbReference type="PROSITE" id="PS51891">
    <property type="entry name" value="CENP_V_GFA"/>
    <property type="match status" value="1"/>
</dbReference>
<dbReference type="Gene3D" id="2.170.150.70">
    <property type="match status" value="1"/>
</dbReference>
<accession>A0A1V8RPC4</accession>
<feature type="domain" description="CENP-V/GFA" evidence="4">
    <location>
        <begin position="3"/>
        <end position="111"/>
    </location>
</feature>
<name>A0A1V8RPC4_9HYPH</name>
<dbReference type="Pfam" id="PF04828">
    <property type="entry name" value="GFA"/>
    <property type="match status" value="1"/>
</dbReference>
<comment type="caution">
    <text evidence="5">The sequence shown here is derived from an EMBL/GenBank/DDBJ whole genome shotgun (WGS) entry which is preliminary data.</text>
</comment>
<organism evidence="5 6">
    <name type="scientific">Manganibacter manganicus</name>
    <dbReference type="NCBI Taxonomy" id="1873176"/>
    <lineage>
        <taxon>Bacteria</taxon>
        <taxon>Pseudomonadati</taxon>
        <taxon>Pseudomonadota</taxon>
        <taxon>Alphaproteobacteria</taxon>
        <taxon>Hyphomicrobiales</taxon>
        <taxon>Phyllobacteriaceae</taxon>
        <taxon>Manganibacter</taxon>
    </lineage>
</organism>
<evidence type="ECO:0000313" key="6">
    <source>
        <dbReference type="Proteomes" id="UP000191905"/>
    </source>
</evidence>
<keyword evidence="3" id="KW-0862">Zinc</keyword>
<dbReference type="Proteomes" id="UP000191905">
    <property type="component" value="Unassembled WGS sequence"/>
</dbReference>
<evidence type="ECO:0000256" key="1">
    <source>
        <dbReference type="ARBA" id="ARBA00005495"/>
    </source>
</evidence>
<dbReference type="SUPFAM" id="SSF51316">
    <property type="entry name" value="Mss4-like"/>
    <property type="match status" value="1"/>
</dbReference>
<dbReference type="STRING" id="1873176.BFN67_20060"/>
<keyword evidence="2" id="KW-0479">Metal-binding</keyword>
<dbReference type="AlphaFoldDB" id="A0A1V8RPC4"/>
<dbReference type="InterPro" id="IPR006913">
    <property type="entry name" value="CENP-V/GFA"/>
</dbReference>
<comment type="similarity">
    <text evidence="1">Belongs to the Gfa family.</text>
</comment>
<protein>
    <submittedName>
        <fullName evidence="5">Aldehyde-activating protein</fullName>
    </submittedName>
</protein>
<evidence type="ECO:0000256" key="2">
    <source>
        <dbReference type="ARBA" id="ARBA00022723"/>
    </source>
</evidence>